<evidence type="ECO:0000256" key="8">
    <source>
        <dbReference type="ARBA" id="ARBA00023180"/>
    </source>
</evidence>
<evidence type="ECO:0000256" key="1">
    <source>
        <dbReference type="ARBA" id="ARBA00002169"/>
    </source>
</evidence>
<keyword evidence="4 12" id="KW-0732">Signal</keyword>
<evidence type="ECO:0000256" key="11">
    <source>
        <dbReference type="RuleBase" id="RU362103"/>
    </source>
</evidence>
<reference evidence="14" key="1">
    <citation type="journal article" date="2019" name="Beilstein J. Org. Chem.">
        <title>Nanangenines: drimane sesquiterpenoids as the dominant metabolite cohort of a novel Australian fungus, Aspergillus nanangensis.</title>
        <authorList>
            <person name="Lacey H.J."/>
            <person name="Gilchrist C.L.M."/>
            <person name="Crombie A."/>
            <person name="Kalaitzis J.A."/>
            <person name="Vuong D."/>
            <person name="Rutledge P.J."/>
            <person name="Turner P."/>
            <person name="Pitt J.I."/>
            <person name="Lacey E."/>
            <person name="Chooi Y.H."/>
            <person name="Piggott A.M."/>
        </authorList>
    </citation>
    <scope>NUCLEOTIDE SEQUENCE</scope>
    <source>
        <strain evidence="14">MST-FP2251</strain>
    </source>
</reference>
<accession>A0AAD4GU42</accession>
<proteinExistence type="inferred from homology"/>
<dbReference type="Proteomes" id="UP001194746">
    <property type="component" value="Unassembled WGS sequence"/>
</dbReference>
<dbReference type="PANTHER" id="PTHR10728:SF33">
    <property type="entry name" value="LYSOPHOSPHOLIPASE 1-RELATED"/>
    <property type="match status" value="1"/>
</dbReference>
<evidence type="ECO:0000256" key="12">
    <source>
        <dbReference type="SAM" id="SignalP"/>
    </source>
</evidence>
<evidence type="ECO:0000259" key="13">
    <source>
        <dbReference type="PROSITE" id="PS51210"/>
    </source>
</evidence>
<keyword evidence="6 10" id="KW-0442">Lipid degradation</keyword>
<gene>
    <name evidence="14" type="primary">PLB1_1</name>
    <name evidence="14" type="ORF">FE257_007457</name>
</gene>
<dbReference type="AlphaFoldDB" id="A0AAD4GU42"/>
<keyword evidence="5 10" id="KW-0378">Hydrolase</keyword>
<dbReference type="Pfam" id="PF01735">
    <property type="entry name" value="PLA2_B"/>
    <property type="match status" value="1"/>
</dbReference>
<organism evidence="14 15">
    <name type="scientific">Aspergillus nanangensis</name>
    <dbReference type="NCBI Taxonomy" id="2582783"/>
    <lineage>
        <taxon>Eukaryota</taxon>
        <taxon>Fungi</taxon>
        <taxon>Dikarya</taxon>
        <taxon>Ascomycota</taxon>
        <taxon>Pezizomycotina</taxon>
        <taxon>Eurotiomycetes</taxon>
        <taxon>Eurotiomycetidae</taxon>
        <taxon>Eurotiales</taxon>
        <taxon>Aspergillaceae</taxon>
        <taxon>Aspergillus</taxon>
        <taxon>Aspergillus subgen. Circumdati</taxon>
    </lineage>
</organism>
<evidence type="ECO:0000256" key="10">
    <source>
        <dbReference type="PROSITE-ProRule" id="PRU00555"/>
    </source>
</evidence>
<evidence type="ECO:0000256" key="9">
    <source>
        <dbReference type="ARBA" id="ARBA00049531"/>
    </source>
</evidence>
<dbReference type="SMART" id="SM00022">
    <property type="entry name" value="PLAc"/>
    <property type="match status" value="1"/>
</dbReference>
<evidence type="ECO:0000256" key="2">
    <source>
        <dbReference type="ARBA" id="ARBA00008780"/>
    </source>
</evidence>
<keyword evidence="7 10" id="KW-0443">Lipid metabolism</keyword>
<dbReference type="GO" id="GO:0005829">
    <property type="term" value="C:cytosol"/>
    <property type="evidence" value="ECO:0007669"/>
    <property type="project" value="TreeGrafter"/>
</dbReference>
<comment type="caution">
    <text evidence="14">The sequence shown here is derived from an EMBL/GenBank/DDBJ whole genome shotgun (WGS) entry which is preliminary data.</text>
</comment>
<evidence type="ECO:0000256" key="7">
    <source>
        <dbReference type="ARBA" id="ARBA00023098"/>
    </source>
</evidence>
<reference evidence="14" key="2">
    <citation type="submission" date="2020-02" db="EMBL/GenBank/DDBJ databases">
        <authorList>
            <person name="Gilchrist C.L.M."/>
            <person name="Chooi Y.-H."/>
        </authorList>
    </citation>
    <scope>NUCLEOTIDE SEQUENCE</scope>
    <source>
        <strain evidence="14">MST-FP2251</strain>
    </source>
</reference>
<evidence type="ECO:0000313" key="14">
    <source>
        <dbReference type="EMBL" id="KAF9889347.1"/>
    </source>
</evidence>
<dbReference type="FunFam" id="3.40.1090.10:FF:000010">
    <property type="entry name" value="Lysophospholipase"/>
    <property type="match status" value="1"/>
</dbReference>
<dbReference type="InterPro" id="IPR016035">
    <property type="entry name" value="Acyl_Trfase/lysoPLipase"/>
</dbReference>
<evidence type="ECO:0000313" key="15">
    <source>
        <dbReference type="Proteomes" id="UP001194746"/>
    </source>
</evidence>
<comment type="similarity">
    <text evidence="2 11">Belongs to the lysophospholipase family.</text>
</comment>
<evidence type="ECO:0000256" key="3">
    <source>
        <dbReference type="ARBA" id="ARBA00013274"/>
    </source>
</evidence>
<feature type="domain" description="PLA2c" evidence="13">
    <location>
        <begin position="42"/>
        <end position="589"/>
    </location>
</feature>
<protein>
    <recommendedName>
        <fullName evidence="3 11">Lysophospholipase</fullName>
        <ecNumber evidence="3 11">3.1.1.5</ecNumber>
    </recommendedName>
</protein>
<dbReference type="GO" id="GO:0004623">
    <property type="term" value="F:phospholipase A2 activity"/>
    <property type="evidence" value="ECO:0007669"/>
    <property type="project" value="TreeGrafter"/>
</dbReference>
<dbReference type="EC" id="3.1.1.5" evidence="3 11"/>
<feature type="chain" id="PRO_5042160816" description="Lysophospholipase" evidence="12">
    <location>
        <begin position="16"/>
        <end position="633"/>
    </location>
</feature>
<dbReference type="CDD" id="cd07203">
    <property type="entry name" value="cPLA2_Fungal_PLB"/>
    <property type="match status" value="1"/>
</dbReference>
<dbReference type="GO" id="GO:0005783">
    <property type="term" value="C:endoplasmic reticulum"/>
    <property type="evidence" value="ECO:0007669"/>
    <property type="project" value="TreeGrafter"/>
</dbReference>
<dbReference type="EMBL" id="VCAU01000037">
    <property type="protein sequence ID" value="KAF9889347.1"/>
    <property type="molecule type" value="Genomic_DNA"/>
</dbReference>
<evidence type="ECO:0000256" key="6">
    <source>
        <dbReference type="ARBA" id="ARBA00022963"/>
    </source>
</evidence>
<evidence type="ECO:0000256" key="5">
    <source>
        <dbReference type="ARBA" id="ARBA00022801"/>
    </source>
</evidence>
<dbReference type="PROSITE" id="PS51210">
    <property type="entry name" value="PLA2C"/>
    <property type="match status" value="1"/>
</dbReference>
<feature type="signal peptide" evidence="12">
    <location>
        <begin position="1"/>
        <end position="15"/>
    </location>
</feature>
<dbReference type="InterPro" id="IPR002642">
    <property type="entry name" value="LysoPLipase_cat_dom"/>
</dbReference>
<name>A0AAD4GU42_ASPNN</name>
<dbReference type="SUPFAM" id="SSF52151">
    <property type="entry name" value="FabD/lysophospholipase-like"/>
    <property type="match status" value="1"/>
</dbReference>
<evidence type="ECO:0000256" key="4">
    <source>
        <dbReference type="ARBA" id="ARBA00022729"/>
    </source>
</evidence>
<keyword evidence="15" id="KW-1185">Reference proteome</keyword>
<dbReference type="Gene3D" id="3.40.1090.10">
    <property type="entry name" value="Cytosolic phospholipase A2 catalytic domain"/>
    <property type="match status" value="1"/>
</dbReference>
<comment type="function">
    <text evidence="1">Catalyzes the release of fatty acids from lysophospholipids.</text>
</comment>
<comment type="catalytic activity">
    <reaction evidence="9 11">
        <text>a 1-acyl-sn-glycero-3-phosphocholine + H2O = sn-glycerol 3-phosphocholine + a fatty acid + H(+)</text>
        <dbReference type="Rhea" id="RHEA:15177"/>
        <dbReference type="ChEBI" id="CHEBI:15377"/>
        <dbReference type="ChEBI" id="CHEBI:15378"/>
        <dbReference type="ChEBI" id="CHEBI:16870"/>
        <dbReference type="ChEBI" id="CHEBI:28868"/>
        <dbReference type="ChEBI" id="CHEBI:58168"/>
        <dbReference type="EC" id="3.1.1.5"/>
    </reaction>
</comment>
<dbReference type="PANTHER" id="PTHR10728">
    <property type="entry name" value="CYTOSOLIC PHOSPHOLIPASE A2"/>
    <property type="match status" value="1"/>
</dbReference>
<keyword evidence="8" id="KW-0325">Glycoprotein</keyword>
<sequence length="633" mass="68025">MRFPLIVLVASVVDAASIAASVALAPRALPNAPDGYTPANVSCPATRPSIRSASALSSNETEWLKLRRNETLQPMKDLLGRLNLTGFDATSYINQHASNVSNLPNIAIAVSGGGYRAMTNGAGAIKAFDDRTSGATDSGHLGGLLQSATYLSGLSGGGWLVGSVYINNFTTISDLQSSDRLWQLKTSILEGPDAKHLQILSSAKYWDQLVKTVDGKKDAGFNTSLTDYWGRALSYQFINSSNNDGGPDYTWSSIALVDDFKRGQMPLPILVADGRSPGELIVGSNSTVYEFNPWEFGSFDPSVFGFAPLEYLGSRFEGGEVSTSSRCVRGFDNAGFVMGTSSSLFNQFLLQINGTDIPSVLKDAFTDILLDLGESNDDIAVYSPNPFYQYDNALESFSTAKYLDVVDGGEDGQNIPLHPLVQPNRHVDVVFAVDSSADTKYSWPNGTSLVKTYERSLNSTGIGNGTAFPAVPDVNTFVNLGLSQRPVFFGCNSSNLTGPAPLVVYLPNAPYTTHSNTSTFQLAYENSERDEIITNGYNVVTRGNATSDSEWPSCVGCAILQRSMERTGSQLPDICTTCFQNYCWNGTVDSRTPPDYNPGLLLSNTSKSSDATRGTLEPTVAAVAVVVSFFMAM</sequence>
<dbReference type="GO" id="GO:0046475">
    <property type="term" value="P:glycerophospholipid catabolic process"/>
    <property type="evidence" value="ECO:0007669"/>
    <property type="project" value="TreeGrafter"/>
</dbReference>
<dbReference type="GO" id="GO:0004622">
    <property type="term" value="F:phosphatidylcholine lysophospholipase activity"/>
    <property type="evidence" value="ECO:0007669"/>
    <property type="project" value="UniProtKB-EC"/>
</dbReference>